<accession>A0A5Q0UEM3</accession>
<organism evidence="7 8">
    <name type="scientific">Candidatus Nanohalobium constans</name>
    <dbReference type="NCBI Taxonomy" id="2565781"/>
    <lineage>
        <taxon>Archaea</taxon>
        <taxon>Candidatus Nanohalarchaeota</taxon>
        <taxon>Candidatus Nanohalobia</taxon>
        <taxon>Candidatus Nanohalobiales</taxon>
        <taxon>Candidatus Nanohalobiaceae</taxon>
        <taxon>Candidatus Nanohalobium</taxon>
    </lineage>
</organism>
<evidence type="ECO:0000313" key="7">
    <source>
        <dbReference type="EMBL" id="QGA80022.1"/>
    </source>
</evidence>
<dbReference type="InterPro" id="IPR029056">
    <property type="entry name" value="Ribokinase-like"/>
</dbReference>
<dbReference type="Gene3D" id="3.40.1190.20">
    <property type="match status" value="1"/>
</dbReference>
<keyword evidence="5" id="KW-0460">Magnesium</keyword>
<keyword evidence="4 7" id="KW-0418">Kinase</keyword>
<dbReference type="PROSITE" id="PS51255">
    <property type="entry name" value="ADPK"/>
    <property type="match status" value="1"/>
</dbReference>
<dbReference type="RefSeq" id="WP_153549759.1">
    <property type="nucleotide sequence ID" value="NZ_CP040089.1"/>
</dbReference>
<dbReference type="AlphaFoldDB" id="A0A5Q0UEM3"/>
<dbReference type="KEGG" id="ncon:LC1Nh_0114"/>
<evidence type="ECO:0000256" key="5">
    <source>
        <dbReference type="ARBA" id="ARBA00022842"/>
    </source>
</evidence>
<evidence type="ECO:0000256" key="2">
    <source>
        <dbReference type="ARBA" id="ARBA00022679"/>
    </source>
</evidence>
<sequence>MKKEWIQKYQDAVEETNFDSNVLTGFNANIDCSSSFEELEISIEDVEAEKMESVSSKEDLKKILKYCKENCSNEEVSLDFDLEKNCEKQLGGQGGIMANFLSRIGNRAAFYTPFLSQEIAELMDNEVVYPVIDDTLTLQSIEEAVNSDRTKQNYIIEFEEESCRLILSDSIRGFGPYFRKSVEEKLSETKGSIDRMLLSGFQDVEGNIEAKYKKAETQLEKVEIPKHLEFVSKGERKDKLMLSQIAPHFTSIGMDERELRNISDALGFDLEESSLGHVYNAAKNILEETGVSRVHIHTLEFQCVVAENSYSVDAEDISRGMLFGGLAAVSMAEKGEIPERDEISMAPDDMHLNRLDNLEHFEDFFDLEDFSQTGIAQIDGYTVVAVPTIIHEEPKRLVGMGDLISSGAFVAEIN</sequence>
<dbReference type="InterPro" id="IPR007666">
    <property type="entry name" value="ADP_PFK/GK"/>
</dbReference>
<dbReference type="EC" id="2.7.1.147" evidence="7"/>
<evidence type="ECO:0000256" key="4">
    <source>
        <dbReference type="ARBA" id="ARBA00022777"/>
    </source>
</evidence>
<protein>
    <submittedName>
        <fullName evidence="7">ADP-dependent phosphofructokinase/glucokinase</fullName>
        <ecNumber evidence="7">2.7.1.146</ecNumber>
        <ecNumber evidence="7">2.7.1.147</ecNumber>
    </submittedName>
</protein>
<keyword evidence="6" id="KW-0324">Glycolysis</keyword>
<keyword evidence="8" id="KW-1185">Reference proteome</keyword>
<dbReference type="GO" id="GO:0043843">
    <property type="term" value="F:ADP-specific glucokinase activity"/>
    <property type="evidence" value="ECO:0007669"/>
    <property type="project" value="UniProtKB-EC"/>
</dbReference>
<gene>
    <name evidence="7" type="ORF">LC1Nh_0114</name>
</gene>
<dbReference type="GeneID" id="42364494"/>
<reference evidence="8" key="1">
    <citation type="submission" date="2019-05" db="EMBL/GenBank/DDBJ databases">
        <title>Candidatus Nanohalobium constans, a novel model system to study the DPANN nano-sized archaea: genomic and physiological characterization of a nanoarchaeon co-cultured with its chitinotrophic host.</title>
        <authorList>
            <person name="La Cono V."/>
            <person name="Arcadi E."/>
            <person name="Crisafi F."/>
            <person name="Denaro R."/>
            <person name="La Spada G."/>
            <person name="Messina E."/>
            <person name="Smedile F."/>
            <person name="Toshchakov S.V."/>
            <person name="Shevchenko M.A."/>
            <person name="Golyshin P.N."/>
            <person name="Golyshina O.V."/>
            <person name="Ferrer M."/>
            <person name="Rohde M."/>
            <person name="Mushegian A."/>
            <person name="Sorokin D.Y."/>
            <person name="Giuliano L."/>
            <person name="Yakimov M.M."/>
        </authorList>
    </citation>
    <scope>NUCLEOTIDE SEQUENCE [LARGE SCALE GENOMIC DNA]</scope>
    <source>
        <strain evidence="8">LC1Nh</strain>
    </source>
</reference>
<dbReference type="PANTHER" id="PTHR21208:SF1">
    <property type="entry name" value="ADP-DEPENDENT GLUCOKINASE"/>
    <property type="match status" value="1"/>
</dbReference>
<dbReference type="EMBL" id="CP040089">
    <property type="protein sequence ID" value="QGA80022.1"/>
    <property type="molecule type" value="Genomic_DNA"/>
</dbReference>
<dbReference type="EC" id="2.7.1.146" evidence="7"/>
<dbReference type="OrthoDB" id="85200at2157"/>
<dbReference type="GO" id="GO:0006096">
    <property type="term" value="P:glycolytic process"/>
    <property type="evidence" value="ECO:0007669"/>
    <property type="project" value="UniProtKB-KW"/>
</dbReference>
<name>A0A5Q0UEM3_9ARCH</name>
<evidence type="ECO:0000256" key="3">
    <source>
        <dbReference type="ARBA" id="ARBA00022723"/>
    </source>
</evidence>
<keyword evidence="1" id="KW-0963">Cytoplasm</keyword>
<dbReference type="Gene3D" id="3.30.1110.20">
    <property type="match status" value="1"/>
</dbReference>
<dbReference type="SUPFAM" id="SSF53613">
    <property type="entry name" value="Ribokinase-like"/>
    <property type="match status" value="1"/>
</dbReference>
<dbReference type="GO" id="GO:0043844">
    <property type="term" value="F:ADP-specific phosphofructokinase activity"/>
    <property type="evidence" value="ECO:0007669"/>
    <property type="project" value="UniProtKB-EC"/>
</dbReference>
<keyword evidence="3" id="KW-0479">Metal-binding</keyword>
<dbReference type="PANTHER" id="PTHR21208">
    <property type="entry name" value="ADP-DEPENDENT GLUCOKINASE"/>
    <property type="match status" value="1"/>
</dbReference>
<evidence type="ECO:0000256" key="6">
    <source>
        <dbReference type="ARBA" id="ARBA00023152"/>
    </source>
</evidence>
<evidence type="ECO:0000313" key="8">
    <source>
        <dbReference type="Proteomes" id="UP000377803"/>
    </source>
</evidence>
<dbReference type="Proteomes" id="UP000377803">
    <property type="component" value="Chromosome"/>
</dbReference>
<keyword evidence="2 7" id="KW-0808">Transferase</keyword>
<dbReference type="Pfam" id="PF04587">
    <property type="entry name" value="ADP_PFK_GK"/>
    <property type="match status" value="1"/>
</dbReference>
<proteinExistence type="predicted"/>
<evidence type="ECO:0000256" key="1">
    <source>
        <dbReference type="ARBA" id="ARBA00022490"/>
    </source>
</evidence>
<dbReference type="GO" id="GO:0046872">
    <property type="term" value="F:metal ion binding"/>
    <property type="evidence" value="ECO:0007669"/>
    <property type="project" value="UniProtKB-KW"/>
</dbReference>